<protein>
    <recommendedName>
        <fullName evidence="5">Integrase catalytic domain-containing protein</fullName>
    </recommendedName>
</protein>
<dbReference type="InterPro" id="IPR039537">
    <property type="entry name" value="Retrotran_Ty1/copia-like"/>
</dbReference>
<dbReference type="InterPro" id="IPR025724">
    <property type="entry name" value="GAG-pre-integrase_dom"/>
</dbReference>
<dbReference type="PANTHER" id="PTHR42648">
    <property type="entry name" value="TRANSPOSASE, PUTATIVE-RELATED"/>
    <property type="match status" value="1"/>
</dbReference>
<keyword evidence="3" id="KW-0064">Aspartyl protease</keyword>
<keyword evidence="1" id="KW-0645">Protease</keyword>
<accession>A0AA38WS89</accession>
<dbReference type="InterPro" id="IPR054722">
    <property type="entry name" value="PolX-like_BBD"/>
</dbReference>
<dbReference type="GO" id="GO:0006508">
    <property type="term" value="P:proteolysis"/>
    <property type="evidence" value="ECO:0007669"/>
    <property type="project" value="UniProtKB-KW"/>
</dbReference>
<feature type="domain" description="Integrase catalytic" evidence="5">
    <location>
        <begin position="309"/>
        <end position="421"/>
    </location>
</feature>
<evidence type="ECO:0000256" key="4">
    <source>
        <dbReference type="ARBA" id="ARBA00022801"/>
    </source>
</evidence>
<dbReference type="Proteomes" id="UP001172457">
    <property type="component" value="Chromosome 2"/>
</dbReference>
<evidence type="ECO:0000313" key="7">
    <source>
        <dbReference type="Proteomes" id="UP001172457"/>
    </source>
</evidence>
<keyword evidence="4" id="KW-0378">Hydrolase</keyword>
<dbReference type="PROSITE" id="PS50994">
    <property type="entry name" value="INTEGRASE"/>
    <property type="match status" value="1"/>
</dbReference>
<dbReference type="EMBL" id="JARYMX010000002">
    <property type="protein sequence ID" value="KAJ9561694.1"/>
    <property type="molecule type" value="Genomic_DNA"/>
</dbReference>
<dbReference type="GO" id="GO:0003676">
    <property type="term" value="F:nucleic acid binding"/>
    <property type="evidence" value="ECO:0007669"/>
    <property type="project" value="InterPro"/>
</dbReference>
<keyword evidence="7" id="KW-1185">Reference proteome</keyword>
<dbReference type="InterPro" id="IPR036397">
    <property type="entry name" value="RNaseH_sf"/>
</dbReference>
<dbReference type="Pfam" id="PF25597">
    <property type="entry name" value="SH3_retrovirus"/>
    <property type="match status" value="1"/>
</dbReference>
<sequence length="1045" mass="119621">MLRERSHRAIIVGGEEIDTKGEIIRYFVSCVKFNTAATLNTVTTANSNTTANQVNIGTKANSGTPIVVTRYSSYKIQNSNHLLKSKLTKINYVDEKGTPKTIMAWGNQGRRRSIWHVESGCSRHMTCIMTHLEDFKKFDRGHVAFSDNPKGGKISGKGTVSKGQMTFDDVYYVEQLRYNLLSVSQVCDKKHSILFNYIECIILSPEFKTVDESMILLRTPRRENDYCLDLEDVSSNSSLNCLFLKAYVSEYSLWHRRMCHVNFKNMNILVKNNLVRGLPAKEFSCDDHCLACLMGKQHKSTHKSKEINTISSPLQLLHMDLLGPTNVMSIGKKSYCLVIVDDYSIFTWVFFLRTKDETSGLIKSFVTKIENQTNLKVKVIRSDNGAEFENAELNCVCKEKGIEKQFSASRTPQQNGEKYRTLIEAARSPLADSKLPISFWVEAVNTACYVQNRVLPFIGFFKPFGCPCTILDTKSHLGKFESKCNDGFVVGYSTQSRAFRVFNSSSRIFEESDNVKCNENTPNIPDTRPVWLFDIDSLINSLNMSSAVVAGLTAEKVKETEAPFVMFPIPTVDRVEFCNLEEEPKVEKEREKDQIPTRQHHEDQTVETFLVDQNENEVIDGVDQSEHSVTQSEIPEEIDSNLGVTLQEEPLHLTRTQKNHPSTLVIGDITSPMITRKQRRRKSGPSIGHAILFSVEPKKAHDAMKDPSWIEAMQEELLQFVLQNVWDLVDLPNGHREIGTKWIFRNNKDERGIVIKNKARLVAQGYTQEEGIDYDDVFAPVARIEAIRLFLAFASFRRFKCIFYGKIDEEVYVCQLPGFEDPKFPDKVYKLKKALYGLHQAPRAWYDTLSTYLLENDFERGVIDKTLEVLLVQIYVDNIIFGSTKDDMCKEFEELMRRKFKMSSMGELTFFLGLQVKHKEDEIFINQSKYVKDMLNKFGYADAKPTSTPMLTANVEGEDVDVHHYRSMIGSLMYLTTSRPDIMFAVCVCTRFQIRPKDSHFQAINRIFKYLKGQPRLGLWYPHESSFDLFAYTDSNYGGANLDRK</sequence>
<reference evidence="6" key="1">
    <citation type="submission" date="2023-03" db="EMBL/GenBank/DDBJ databases">
        <title>Chromosome-scale reference genome and RAD-based genetic map of yellow starthistle (Centaurea solstitialis) reveal putative structural variation and QTLs associated with invader traits.</title>
        <authorList>
            <person name="Reatini B."/>
            <person name="Cang F.A."/>
            <person name="Jiang Q."/>
            <person name="Mckibben M.T.W."/>
            <person name="Barker M.S."/>
            <person name="Rieseberg L.H."/>
            <person name="Dlugosch K.M."/>
        </authorList>
    </citation>
    <scope>NUCLEOTIDE SEQUENCE</scope>
    <source>
        <strain evidence="6">CAN-66</strain>
        <tissue evidence="6">Leaf</tissue>
    </source>
</reference>
<evidence type="ECO:0000256" key="1">
    <source>
        <dbReference type="ARBA" id="ARBA00022670"/>
    </source>
</evidence>
<gene>
    <name evidence="6" type="ORF">OSB04_006854</name>
</gene>
<dbReference type="InterPro" id="IPR001584">
    <property type="entry name" value="Integrase_cat-core"/>
</dbReference>
<evidence type="ECO:0000256" key="3">
    <source>
        <dbReference type="ARBA" id="ARBA00022750"/>
    </source>
</evidence>
<dbReference type="InterPro" id="IPR013103">
    <property type="entry name" value="RVT_2"/>
</dbReference>
<evidence type="ECO:0000256" key="2">
    <source>
        <dbReference type="ARBA" id="ARBA00022723"/>
    </source>
</evidence>
<comment type="caution">
    <text evidence="6">The sequence shown here is derived from an EMBL/GenBank/DDBJ whole genome shotgun (WGS) entry which is preliminary data.</text>
</comment>
<dbReference type="GO" id="GO:0015074">
    <property type="term" value="P:DNA integration"/>
    <property type="evidence" value="ECO:0007669"/>
    <property type="project" value="InterPro"/>
</dbReference>
<dbReference type="GO" id="GO:0004190">
    <property type="term" value="F:aspartic-type endopeptidase activity"/>
    <property type="evidence" value="ECO:0007669"/>
    <property type="project" value="UniProtKB-KW"/>
</dbReference>
<name>A0AA38WS89_9ASTR</name>
<dbReference type="Pfam" id="PF22936">
    <property type="entry name" value="Pol_BBD"/>
    <property type="match status" value="1"/>
</dbReference>
<dbReference type="InterPro" id="IPR012337">
    <property type="entry name" value="RNaseH-like_sf"/>
</dbReference>
<dbReference type="GO" id="GO:0046872">
    <property type="term" value="F:metal ion binding"/>
    <property type="evidence" value="ECO:0007669"/>
    <property type="project" value="UniProtKB-KW"/>
</dbReference>
<dbReference type="SUPFAM" id="SSF53098">
    <property type="entry name" value="Ribonuclease H-like"/>
    <property type="match status" value="1"/>
</dbReference>
<evidence type="ECO:0000313" key="6">
    <source>
        <dbReference type="EMBL" id="KAJ9561694.1"/>
    </source>
</evidence>
<dbReference type="Pfam" id="PF13976">
    <property type="entry name" value="gag_pre-integrs"/>
    <property type="match status" value="1"/>
</dbReference>
<dbReference type="SUPFAM" id="SSF56672">
    <property type="entry name" value="DNA/RNA polymerases"/>
    <property type="match status" value="1"/>
</dbReference>
<dbReference type="Pfam" id="PF00665">
    <property type="entry name" value="rve"/>
    <property type="match status" value="1"/>
</dbReference>
<dbReference type="InterPro" id="IPR043502">
    <property type="entry name" value="DNA/RNA_pol_sf"/>
</dbReference>
<keyword evidence="2" id="KW-0479">Metal-binding</keyword>
<dbReference type="PANTHER" id="PTHR42648:SF32">
    <property type="entry name" value="RIBONUCLEASE H-LIKE DOMAIN, GAG-PRE-INTEGRASE DOMAIN PROTEIN-RELATED"/>
    <property type="match status" value="1"/>
</dbReference>
<dbReference type="AlphaFoldDB" id="A0AA38WS89"/>
<evidence type="ECO:0000259" key="5">
    <source>
        <dbReference type="PROSITE" id="PS50994"/>
    </source>
</evidence>
<proteinExistence type="predicted"/>
<dbReference type="Gene3D" id="3.30.420.10">
    <property type="entry name" value="Ribonuclease H-like superfamily/Ribonuclease H"/>
    <property type="match status" value="1"/>
</dbReference>
<dbReference type="InterPro" id="IPR057670">
    <property type="entry name" value="SH3_retrovirus"/>
</dbReference>
<organism evidence="6 7">
    <name type="scientific">Centaurea solstitialis</name>
    <name type="common">yellow star-thistle</name>
    <dbReference type="NCBI Taxonomy" id="347529"/>
    <lineage>
        <taxon>Eukaryota</taxon>
        <taxon>Viridiplantae</taxon>
        <taxon>Streptophyta</taxon>
        <taxon>Embryophyta</taxon>
        <taxon>Tracheophyta</taxon>
        <taxon>Spermatophyta</taxon>
        <taxon>Magnoliopsida</taxon>
        <taxon>eudicotyledons</taxon>
        <taxon>Gunneridae</taxon>
        <taxon>Pentapetalae</taxon>
        <taxon>asterids</taxon>
        <taxon>campanulids</taxon>
        <taxon>Asterales</taxon>
        <taxon>Asteraceae</taxon>
        <taxon>Carduoideae</taxon>
        <taxon>Cardueae</taxon>
        <taxon>Centaureinae</taxon>
        <taxon>Centaurea</taxon>
    </lineage>
</organism>
<dbReference type="Pfam" id="PF07727">
    <property type="entry name" value="RVT_2"/>
    <property type="match status" value="1"/>
</dbReference>